<dbReference type="PANTHER" id="PTHR46910">
    <property type="entry name" value="TRANSCRIPTION FACTOR PDR1"/>
    <property type="match status" value="1"/>
</dbReference>
<keyword evidence="1" id="KW-0539">Nucleus</keyword>
<name>A0A135LN22_PENPA</name>
<dbReference type="CDD" id="cd12148">
    <property type="entry name" value="fungal_TF_MHR"/>
    <property type="match status" value="1"/>
</dbReference>
<keyword evidence="2" id="KW-1133">Transmembrane helix</keyword>
<dbReference type="Proteomes" id="UP000070168">
    <property type="component" value="Unassembled WGS sequence"/>
</dbReference>
<comment type="caution">
    <text evidence="4">The sequence shown here is derived from an EMBL/GenBank/DDBJ whole genome shotgun (WGS) entry which is preliminary data.</text>
</comment>
<dbReference type="AlphaFoldDB" id="A0A135LN22"/>
<keyword evidence="2" id="KW-0472">Membrane</keyword>
<feature type="domain" description="Xylanolytic transcriptional activator regulatory" evidence="3">
    <location>
        <begin position="126"/>
        <end position="272"/>
    </location>
</feature>
<dbReference type="EMBL" id="LHQR01000047">
    <property type="protein sequence ID" value="KXG50367.1"/>
    <property type="molecule type" value="Genomic_DNA"/>
</dbReference>
<keyword evidence="2" id="KW-0812">Transmembrane</keyword>
<dbReference type="GO" id="GO:0006351">
    <property type="term" value="P:DNA-templated transcription"/>
    <property type="evidence" value="ECO:0007669"/>
    <property type="project" value="InterPro"/>
</dbReference>
<gene>
    <name evidence="4" type="ORF">PGRI_068580</name>
</gene>
<dbReference type="GO" id="GO:0003677">
    <property type="term" value="F:DNA binding"/>
    <property type="evidence" value="ECO:0007669"/>
    <property type="project" value="InterPro"/>
</dbReference>
<evidence type="ECO:0000256" key="1">
    <source>
        <dbReference type="ARBA" id="ARBA00023242"/>
    </source>
</evidence>
<reference evidence="4 5" key="1">
    <citation type="journal article" date="2016" name="BMC Genomics">
        <title>Genome sequencing and secondary metabolism of the postharvest pathogen Penicillium griseofulvum.</title>
        <authorList>
            <person name="Banani H."/>
            <person name="Marcet-Houben M."/>
            <person name="Ballester A.R."/>
            <person name="Abbruscato P."/>
            <person name="Gonzalez-Candelas L."/>
            <person name="Gabaldon T."/>
            <person name="Spadaro D."/>
        </authorList>
    </citation>
    <scope>NUCLEOTIDE SEQUENCE [LARGE SCALE GENOMIC DNA]</scope>
    <source>
        <strain evidence="4 5">PG3</strain>
    </source>
</reference>
<evidence type="ECO:0000313" key="5">
    <source>
        <dbReference type="Proteomes" id="UP000070168"/>
    </source>
</evidence>
<evidence type="ECO:0000256" key="2">
    <source>
        <dbReference type="SAM" id="Phobius"/>
    </source>
</evidence>
<dbReference type="GeneID" id="63709872"/>
<dbReference type="InterPro" id="IPR007219">
    <property type="entry name" value="XnlR_reg_dom"/>
</dbReference>
<sequence>MDYQQSSGESMGLDKPLALHDAHATIQYNLDNLKWLTINRRQILESGLGRASQLADSFADPIHISSDITVNVEQMNPPSLELLAWMLKVDIKEARLGPFVSDYFRHISEATLEKMGLSLIHGTGSPHDLIISTVCVNAMVSKFLTAISNARIDSELIYELTHTVVQFQLAAKLALQSISLLTTPSLGLLQALLSGIFLHQGSGDITTCWDLTKAACKVCISLGLDTIVKIGGALSEEQYYCLAWCYILDKNFSFKMGTSKSLLDIELPHITSGMSSHQHRTSDLFGIYTSLARVQATLLPYLRGRSLALAGGGLLYSHGMGEHLLVNMQQIQERIEHISCPYPAWNGLDTQSEISALQFAYHSIMTTIFNIFEDVENPAIDIRKQVALLHWTLLVYPITAYFVLFCNVVATSDTDDFKLMKTIVDCLNQIDTTSRPIFQVRTIFHHFLSLAGEIFDDESNSVVIAQGHQDYDIQSQSSASQHWLPDDLFLSSTGGTIPPFTPSFLDGINDFSDISIFPENEMLIPFGDDFPDLGSDHTI</sequence>
<dbReference type="GO" id="GO:0008270">
    <property type="term" value="F:zinc ion binding"/>
    <property type="evidence" value="ECO:0007669"/>
    <property type="project" value="InterPro"/>
</dbReference>
<dbReference type="Pfam" id="PF04082">
    <property type="entry name" value="Fungal_trans"/>
    <property type="match status" value="1"/>
</dbReference>
<proteinExistence type="predicted"/>
<dbReference type="PANTHER" id="PTHR46910:SF5">
    <property type="entry name" value="ZN(II)2CYS6 TRANSCRIPTION FACTOR (EUROFUNG)"/>
    <property type="match status" value="1"/>
</dbReference>
<evidence type="ECO:0000259" key="3">
    <source>
        <dbReference type="Pfam" id="PF04082"/>
    </source>
</evidence>
<feature type="transmembrane region" description="Helical" evidence="2">
    <location>
        <begin position="388"/>
        <end position="410"/>
    </location>
</feature>
<evidence type="ECO:0000313" key="4">
    <source>
        <dbReference type="EMBL" id="KXG50367.1"/>
    </source>
</evidence>
<protein>
    <submittedName>
        <fullName evidence="4">Transcription factor</fullName>
    </submittedName>
</protein>
<dbReference type="OMA" id="ELLAWML"/>
<dbReference type="InterPro" id="IPR050987">
    <property type="entry name" value="AtrR-like"/>
</dbReference>
<dbReference type="OrthoDB" id="103819at2759"/>
<dbReference type="GO" id="GO:0003700">
    <property type="term" value="F:DNA-binding transcription factor activity"/>
    <property type="evidence" value="ECO:0007669"/>
    <property type="project" value="InterPro"/>
</dbReference>
<accession>A0A135LN22</accession>
<organism evidence="4 5">
    <name type="scientific">Penicillium patulum</name>
    <name type="common">Penicillium griseofulvum</name>
    <dbReference type="NCBI Taxonomy" id="5078"/>
    <lineage>
        <taxon>Eukaryota</taxon>
        <taxon>Fungi</taxon>
        <taxon>Dikarya</taxon>
        <taxon>Ascomycota</taxon>
        <taxon>Pezizomycotina</taxon>
        <taxon>Eurotiomycetes</taxon>
        <taxon>Eurotiomycetidae</taxon>
        <taxon>Eurotiales</taxon>
        <taxon>Aspergillaceae</taxon>
        <taxon>Penicillium</taxon>
    </lineage>
</organism>
<dbReference type="RefSeq" id="XP_040648903.1">
    <property type="nucleotide sequence ID" value="XM_040794572.1"/>
</dbReference>
<keyword evidence="5" id="KW-1185">Reference proteome</keyword>